<evidence type="ECO:0000256" key="2">
    <source>
        <dbReference type="ARBA" id="ARBA00007441"/>
    </source>
</evidence>
<comment type="caution">
    <text evidence="8">The sequence shown here is derived from an EMBL/GenBank/DDBJ whole genome shotgun (WGS) entry which is preliminary data.</text>
</comment>
<organism evidence="8 9">
    <name type="scientific">Candidatus Faecivivens stercoripullorum</name>
    <dbReference type="NCBI Taxonomy" id="2840805"/>
    <lineage>
        <taxon>Bacteria</taxon>
        <taxon>Bacillati</taxon>
        <taxon>Bacillota</taxon>
        <taxon>Clostridia</taxon>
        <taxon>Eubacteriales</taxon>
        <taxon>Oscillospiraceae</taxon>
        <taxon>Oscillospiraceae incertae sedis</taxon>
        <taxon>Candidatus Faecivivens</taxon>
    </lineage>
</organism>
<dbReference type="SUPFAM" id="SSF53383">
    <property type="entry name" value="PLP-dependent transferases"/>
    <property type="match status" value="1"/>
</dbReference>
<protein>
    <recommendedName>
        <fullName evidence="6">Aminotransferase</fullName>
        <ecNumber evidence="6">2.6.1.-</ecNumber>
    </recommendedName>
</protein>
<proteinExistence type="inferred from homology"/>
<evidence type="ECO:0000256" key="1">
    <source>
        <dbReference type="ARBA" id="ARBA00001933"/>
    </source>
</evidence>
<evidence type="ECO:0000313" key="9">
    <source>
        <dbReference type="Proteomes" id="UP000824160"/>
    </source>
</evidence>
<evidence type="ECO:0000256" key="6">
    <source>
        <dbReference type="RuleBase" id="RU000481"/>
    </source>
</evidence>
<evidence type="ECO:0000256" key="3">
    <source>
        <dbReference type="ARBA" id="ARBA00022576"/>
    </source>
</evidence>
<evidence type="ECO:0000313" key="8">
    <source>
        <dbReference type="EMBL" id="HIT94084.1"/>
    </source>
</evidence>
<evidence type="ECO:0000259" key="7">
    <source>
        <dbReference type="Pfam" id="PF00155"/>
    </source>
</evidence>
<dbReference type="InterPro" id="IPR015422">
    <property type="entry name" value="PyrdxlP-dep_Trfase_small"/>
</dbReference>
<dbReference type="PANTHER" id="PTHR46383:SF3">
    <property type="entry name" value="ASPARTATE AMINOTRANSFERASE-RELATED"/>
    <property type="match status" value="1"/>
</dbReference>
<evidence type="ECO:0000256" key="5">
    <source>
        <dbReference type="ARBA" id="ARBA00022898"/>
    </source>
</evidence>
<dbReference type="EC" id="2.6.1.-" evidence="6"/>
<dbReference type="EMBL" id="DVLW01000076">
    <property type="protein sequence ID" value="HIT94084.1"/>
    <property type="molecule type" value="Genomic_DNA"/>
</dbReference>
<dbReference type="PANTHER" id="PTHR46383">
    <property type="entry name" value="ASPARTATE AMINOTRANSFERASE"/>
    <property type="match status" value="1"/>
</dbReference>
<dbReference type="Proteomes" id="UP000824160">
    <property type="component" value="Unassembled WGS sequence"/>
</dbReference>
<reference evidence="8" key="1">
    <citation type="submission" date="2020-10" db="EMBL/GenBank/DDBJ databases">
        <authorList>
            <person name="Gilroy R."/>
        </authorList>
    </citation>
    <scope>NUCLEOTIDE SEQUENCE</scope>
    <source>
        <strain evidence="8">ChiBcec7-5410</strain>
    </source>
</reference>
<comment type="similarity">
    <text evidence="2 6">Belongs to the class-I pyridoxal-phosphate-dependent aminotransferase family.</text>
</comment>
<gene>
    <name evidence="8" type="ORF">IAC43_02755</name>
</gene>
<dbReference type="PROSITE" id="PS00105">
    <property type="entry name" value="AA_TRANSFER_CLASS_1"/>
    <property type="match status" value="1"/>
</dbReference>
<reference evidence="8" key="2">
    <citation type="journal article" date="2021" name="PeerJ">
        <title>Extensive microbial diversity within the chicken gut microbiome revealed by metagenomics and culture.</title>
        <authorList>
            <person name="Gilroy R."/>
            <person name="Ravi A."/>
            <person name="Getino M."/>
            <person name="Pursley I."/>
            <person name="Horton D.L."/>
            <person name="Alikhan N.F."/>
            <person name="Baker D."/>
            <person name="Gharbi K."/>
            <person name="Hall N."/>
            <person name="Watson M."/>
            <person name="Adriaenssens E.M."/>
            <person name="Foster-Nyarko E."/>
            <person name="Jarju S."/>
            <person name="Secka A."/>
            <person name="Antonio M."/>
            <person name="Oren A."/>
            <person name="Chaudhuri R.R."/>
            <person name="La Ragione R."/>
            <person name="Hildebrand F."/>
            <person name="Pallen M.J."/>
        </authorList>
    </citation>
    <scope>NUCLEOTIDE SEQUENCE</scope>
    <source>
        <strain evidence="8">ChiBcec7-5410</strain>
    </source>
</reference>
<dbReference type="Pfam" id="PF00155">
    <property type="entry name" value="Aminotran_1_2"/>
    <property type="match status" value="1"/>
</dbReference>
<accession>A0A9D1H7K8</accession>
<name>A0A9D1H7K8_9FIRM</name>
<dbReference type="InterPro" id="IPR004838">
    <property type="entry name" value="NHTrfase_class1_PyrdxlP-BS"/>
</dbReference>
<dbReference type="Gene3D" id="3.90.1150.10">
    <property type="entry name" value="Aspartate Aminotransferase, domain 1"/>
    <property type="match status" value="1"/>
</dbReference>
<dbReference type="InterPro" id="IPR050596">
    <property type="entry name" value="AspAT/PAT-like"/>
</dbReference>
<dbReference type="GO" id="GO:0006520">
    <property type="term" value="P:amino acid metabolic process"/>
    <property type="evidence" value="ECO:0007669"/>
    <property type="project" value="InterPro"/>
</dbReference>
<sequence length="393" mass="43802">MDLEKLICKRTADMKPSGIRRFFDIANEMEGVISLGVGEPDFKTPYAIRRAAIDNLQRGNTRYTANAGLAELRKAISDYMRDRFSLEYDPTHEIMVTVGGSEGIDLAARAFIEAGDEVLIPEPSYVAYAPVVALTYGVPVPIPLKEENDFRLTAEELEAAITPKTKMLILPFPNNPTGSIMRREHLEAIAAVLRKHDDIVVVSDEIYAELTYNGRHVSIAELPDMWERTIIIGGFSKAFSMTGWRLGYLCAPPAALSQMLKIHQYALMCSPTTSQWGGVEALHNCIDSITAMRDEYNLRRRFVVDEFNRMGLHTFEPEGAFYVFPCIKSTGLTSEEFCEKLLYSKKIAVVPGDAFGESGEGFIRVSYCYSVNHLTAAVRGIAEFLADLKEGKV</sequence>
<dbReference type="Gene3D" id="3.40.640.10">
    <property type="entry name" value="Type I PLP-dependent aspartate aminotransferase-like (Major domain)"/>
    <property type="match status" value="1"/>
</dbReference>
<dbReference type="FunFam" id="3.40.640.10:FF:000033">
    <property type="entry name" value="Aspartate aminotransferase"/>
    <property type="match status" value="1"/>
</dbReference>
<keyword evidence="3 6" id="KW-0032">Aminotransferase</keyword>
<dbReference type="InterPro" id="IPR015421">
    <property type="entry name" value="PyrdxlP-dep_Trfase_major"/>
</dbReference>
<dbReference type="GO" id="GO:0030170">
    <property type="term" value="F:pyridoxal phosphate binding"/>
    <property type="evidence" value="ECO:0007669"/>
    <property type="project" value="InterPro"/>
</dbReference>
<dbReference type="GO" id="GO:0008483">
    <property type="term" value="F:transaminase activity"/>
    <property type="evidence" value="ECO:0007669"/>
    <property type="project" value="UniProtKB-KW"/>
</dbReference>
<feature type="domain" description="Aminotransferase class I/classII large" evidence="7">
    <location>
        <begin position="31"/>
        <end position="379"/>
    </location>
</feature>
<keyword evidence="5" id="KW-0663">Pyridoxal phosphate</keyword>
<comment type="cofactor">
    <cofactor evidence="1 6">
        <name>pyridoxal 5'-phosphate</name>
        <dbReference type="ChEBI" id="CHEBI:597326"/>
    </cofactor>
</comment>
<evidence type="ECO:0000256" key="4">
    <source>
        <dbReference type="ARBA" id="ARBA00022679"/>
    </source>
</evidence>
<dbReference type="AlphaFoldDB" id="A0A9D1H7K8"/>
<dbReference type="CDD" id="cd00609">
    <property type="entry name" value="AAT_like"/>
    <property type="match status" value="1"/>
</dbReference>
<dbReference type="InterPro" id="IPR004839">
    <property type="entry name" value="Aminotransferase_I/II_large"/>
</dbReference>
<dbReference type="InterPro" id="IPR015424">
    <property type="entry name" value="PyrdxlP-dep_Trfase"/>
</dbReference>
<keyword evidence="4 6" id="KW-0808">Transferase</keyword>